<dbReference type="Proteomes" id="UP000054266">
    <property type="component" value="Unassembled WGS sequence"/>
</dbReference>
<feature type="compositionally biased region" description="Polar residues" evidence="10">
    <location>
        <begin position="502"/>
        <end position="522"/>
    </location>
</feature>
<evidence type="ECO:0000256" key="8">
    <source>
        <dbReference type="ARBA" id="ARBA00065344"/>
    </source>
</evidence>
<dbReference type="STRING" id="5601.A0A0D2E5W8"/>
<feature type="compositionally biased region" description="Polar residues" evidence="10">
    <location>
        <begin position="463"/>
        <end position="492"/>
    </location>
</feature>
<comment type="function">
    <text evidence="7">May play a role in the regulation of membrane traffic through the trans-Golgi network.</text>
</comment>
<comment type="subcellular location">
    <subcellularLocation>
        <location evidence="1">Golgi apparatus</location>
        <location evidence="1">trans-Golgi network</location>
    </subcellularLocation>
</comment>
<accession>A0A0D2E5W8</accession>
<dbReference type="SUPFAM" id="SSF49348">
    <property type="entry name" value="Clathrin adaptor appendage domain"/>
    <property type="match status" value="1"/>
</dbReference>
<dbReference type="GO" id="GO:0035091">
    <property type="term" value="F:phosphatidylinositol binding"/>
    <property type="evidence" value="ECO:0007669"/>
    <property type="project" value="InterPro"/>
</dbReference>
<comment type="subunit">
    <text evidence="8">Binds to ARF1 and ARF2.</text>
</comment>
<evidence type="ECO:0000256" key="10">
    <source>
        <dbReference type="SAM" id="MobiDB-lite"/>
    </source>
</evidence>
<dbReference type="AlphaFoldDB" id="A0A0D2E5W8"/>
<dbReference type="SUPFAM" id="SSF48464">
    <property type="entry name" value="ENTH/VHS domain"/>
    <property type="match status" value="1"/>
</dbReference>
<dbReference type="Gene3D" id="2.60.40.1230">
    <property type="match status" value="1"/>
</dbReference>
<dbReference type="GO" id="GO:0005829">
    <property type="term" value="C:cytosol"/>
    <property type="evidence" value="ECO:0007669"/>
    <property type="project" value="GOC"/>
</dbReference>
<dbReference type="EMBL" id="KN846958">
    <property type="protein sequence ID" value="KIW69742.1"/>
    <property type="molecule type" value="Genomic_DNA"/>
</dbReference>
<dbReference type="PROSITE" id="PS50909">
    <property type="entry name" value="GAT"/>
    <property type="match status" value="1"/>
</dbReference>
<dbReference type="InterPro" id="IPR008153">
    <property type="entry name" value="GAE_dom"/>
</dbReference>
<comment type="subunit">
    <text evidence="2">Component of the ESCRT-0 complex composed of HSE1 and VPS27.</text>
</comment>
<keyword evidence="6 9" id="KW-0175">Coiled coil</keyword>
<dbReference type="Pfam" id="PF02883">
    <property type="entry name" value="Alpha_adaptinC2"/>
    <property type="match status" value="1"/>
</dbReference>
<reference evidence="14 15" key="1">
    <citation type="submission" date="2015-01" db="EMBL/GenBank/DDBJ databases">
        <title>The Genome Sequence of Capronia semiimmersa CBS27337.</title>
        <authorList>
            <consortium name="The Broad Institute Genomics Platform"/>
            <person name="Cuomo C."/>
            <person name="de Hoog S."/>
            <person name="Gorbushina A."/>
            <person name="Stielow B."/>
            <person name="Teixiera M."/>
            <person name="Abouelleil A."/>
            <person name="Chapman S.B."/>
            <person name="Priest M."/>
            <person name="Young S.K."/>
            <person name="Wortman J."/>
            <person name="Nusbaum C."/>
            <person name="Birren B."/>
        </authorList>
    </citation>
    <scope>NUCLEOTIDE SEQUENCE [LARGE SCALE GENOMIC DNA]</scope>
    <source>
        <strain evidence="14 15">CBS 27337</strain>
    </source>
</reference>
<dbReference type="FunFam" id="1.25.40.90:FF:000008">
    <property type="entry name" value="VHS domain protein"/>
    <property type="match status" value="1"/>
</dbReference>
<dbReference type="SUPFAM" id="SSF89009">
    <property type="entry name" value="GAT-like domain"/>
    <property type="match status" value="1"/>
</dbReference>
<evidence type="ECO:0000259" key="13">
    <source>
        <dbReference type="PROSITE" id="PS50909"/>
    </source>
</evidence>
<evidence type="ECO:0000313" key="15">
    <source>
        <dbReference type="Proteomes" id="UP000054266"/>
    </source>
</evidence>
<proteinExistence type="predicted"/>
<organism evidence="14 15">
    <name type="scientific">Phialophora macrospora</name>
    <dbReference type="NCBI Taxonomy" id="1851006"/>
    <lineage>
        <taxon>Eukaryota</taxon>
        <taxon>Fungi</taxon>
        <taxon>Dikarya</taxon>
        <taxon>Ascomycota</taxon>
        <taxon>Pezizomycotina</taxon>
        <taxon>Eurotiomycetes</taxon>
        <taxon>Chaetothyriomycetidae</taxon>
        <taxon>Chaetothyriales</taxon>
        <taxon>Herpotrichiellaceae</taxon>
        <taxon>Phialophora</taxon>
    </lineage>
</organism>
<dbReference type="HOGENOM" id="CLU_017092_0_0_1"/>
<dbReference type="CDD" id="cd14235">
    <property type="entry name" value="GAT_GGA_fungi"/>
    <property type="match status" value="1"/>
</dbReference>
<evidence type="ECO:0000256" key="6">
    <source>
        <dbReference type="ARBA" id="ARBA00023054"/>
    </source>
</evidence>
<evidence type="ECO:0000259" key="11">
    <source>
        <dbReference type="PROSITE" id="PS50179"/>
    </source>
</evidence>
<name>A0A0D2E5W8_9EURO</name>
<dbReference type="GO" id="GO:0043130">
    <property type="term" value="F:ubiquitin binding"/>
    <property type="evidence" value="ECO:0007669"/>
    <property type="project" value="InterPro"/>
</dbReference>
<dbReference type="InterPro" id="IPR038425">
    <property type="entry name" value="GAT_sf"/>
</dbReference>
<dbReference type="Gene3D" id="1.20.5.170">
    <property type="match status" value="1"/>
</dbReference>
<gene>
    <name evidence="14" type="ORF">PV04_05600</name>
</gene>
<evidence type="ECO:0000256" key="1">
    <source>
        <dbReference type="ARBA" id="ARBA00004601"/>
    </source>
</evidence>
<evidence type="ECO:0000256" key="4">
    <source>
        <dbReference type="ARBA" id="ARBA00022927"/>
    </source>
</evidence>
<keyword evidence="3" id="KW-0813">Transport</keyword>
<evidence type="ECO:0000259" key="12">
    <source>
        <dbReference type="PROSITE" id="PS50180"/>
    </source>
</evidence>
<dbReference type="CDD" id="cd16998">
    <property type="entry name" value="VHS_GGA_fungi"/>
    <property type="match status" value="1"/>
</dbReference>
<dbReference type="PROSITE" id="PS50179">
    <property type="entry name" value="VHS"/>
    <property type="match status" value="1"/>
</dbReference>
<protein>
    <recommendedName>
        <fullName evidence="16">VHS domain-containing protein</fullName>
    </recommendedName>
</protein>
<dbReference type="InterPro" id="IPR008942">
    <property type="entry name" value="ENTH_VHS"/>
</dbReference>
<feature type="region of interest" description="Disordered" evidence="10">
    <location>
        <begin position="354"/>
        <end position="392"/>
    </location>
</feature>
<dbReference type="InterPro" id="IPR041198">
    <property type="entry name" value="GGA_N-GAT"/>
</dbReference>
<dbReference type="GO" id="GO:0043328">
    <property type="term" value="P:protein transport to vacuole involved in ubiquitin-dependent protein catabolic process via the multivesicular body sorting pathway"/>
    <property type="evidence" value="ECO:0007669"/>
    <property type="project" value="TreeGrafter"/>
</dbReference>
<dbReference type="GO" id="GO:0006895">
    <property type="term" value="P:Golgi to endosome transport"/>
    <property type="evidence" value="ECO:0007669"/>
    <property type="project" value="UniProtKB-ARBA"/>
</dbReference>
<feature type="compositionally biased region" description="Polar residues" evidence="10">
    <location>
        <begin position="441"/>
        <end position="455"/>
    </location>
</feature>
<dbReference type="GO" id="GO:0005802">
    <property type="term" value="C:trans-Golgi network"/>
    <property type="evidence" value="ECO:0007669"/>
    <property type="project" value="UniProtKB-ARBA"/>
</dbReference>
<dbReference type="InterPro" id="IPR004152">
    <property type="entry name" value="GAT_dom"/>
</dbReference>
<evidence type="ECO:0000256" key="5">
    <source>
        <dbReference type="ARBA" id="ARBA00023034"/>
    </source>
</evidence>
<feature type="region of interest" description="Disordered" evidence="10">
    <location>
        <begin position="441"/>
        <end position="533"/>
    </location>
</feature>
<evidence type="ECO:0008006" key="16">
    <source>
        <dbReference type="Google" id="ProtNLM"/>
    </source>
</evidence>
<dbReference type="Pfam" id="PF00790">
    <property type="entry name" value="VHS"/>
    <property type="match status" value="1"/>
</dbReference>
<dbReference type="InterPro" id="IPR052653">
    <property type="entry name" value="ARF-binding"/>
</dbReference>
<evidence type="ECO:0000256" key="7">
    <source>
        <dbReference type="ARBA" id="ARBA00053552"/>
    </source>
</evidence>
<feature type="domain" description="GAE" evidence="12">
    <location>
        <begin position="543"/>
        <end position="662"/>
    </location>
</feature>
<dbReference type="Gene3D" id="1.20.58.160">
    <property type="match status" value="1"/>
</dbReference>
<dbReference type="GO" id="GO:0006896">
    <property type="term" value="P:Golgi to vacuole transport"/>
    <property type="evidence" value="ECO:0007669"/>
    <property type="project" value="TreeGrafter"/>
</dbReference>
<dbReference type="Gene3D" id="1.25.40.90">
    <property type="match status" value="1"/>
</dbReference>
<sequence length="664" mass="72403">MEATSARMASRNQFVFEGFAPPRSTLQRFIYNACDPIANLEPNLALNLEIVDLINSKKGNAPREAAVTIVQLINHRNPNVSLLALSLLDNCVKNCGYPFHLQISTKEFLNELVRRFPERPPMRPSRVQARILEEIEEWRSTICQTSRYKEDLGFIRDMHRLLLYKGYMFPEVRSEDVAVLNPSDNLQSAEEMEEEDRAAQSAKLQELIRRGRPQDLQEANRLMKVMAGYDTRHKTDYRAKAAEEVAKVQQKARLLEEMLQRQKQGDKIGDGDVFEELAGALQSAHPKIQKMCEEESDDAEAVAKLLEINDSIHRTIERYKLMKAGDIEAANKIEKGTLGTSTGVGKNAANELSLIDFDPDPPAAPPAAAPSSSTNGSLLDAGPVTSTAQARSKTVEDDLLGLSLDDSSAGTLGAISLGPSTGFSAPSGSIFSSAPTNILSSQPSIPHASPQTTPKPNYDAFASLTSPLPTSKPATPVSLAQHQQPPRPSSQVLADPFAALVSASSRPSTPSRQTNISQSVPQPSAAVKQGALPAAEDDWTFESALPEPQTIKILSSSLEIDFEARRPPGQAVIQIMARFSNTTQQRITGLHFQVAVEKSYTLQLRPQSSQELAPATRHAVQQEILLNGVPAGKGNQVKMRFKVSYVLAGQPQEQQGNVPPLGVS</sequence>
<dbReference type="PROSITE" id="PS50180">
    <property type="entry name" value="GAE"/>
    <property type="match status" value="1"/>
</dbReference>
<dbReference type="SMART" id="SM00288">
    <property type="entry name" value="VHS"/>
    <property type="match status" value="1"/>
</dbReference>
<evidence type="ECO:0000256" key="3">
    <source>
        <dbReference type="ARBA" id="ARBA00022448"/>
    </source>
</evidence>
<feature type="domain" description="VHS" evidence="11">
    <location>
        <begin position="41"/>
        <end position="170"/>
    </location>
</feature>
<keyword evidence="15" id="KW-1185">Reference proteome</keyword>
<dbReference type="PANTHER" id="PTHR47180:SF1">
    <property type="entry name" value="ADP-RIBOSYLATION FACTOR-BINDING PROTEIN GGA1-RELATED"/>
    <property type="match status" value="1"/>
</dbReference>
<dbReference type="FunFam" id="1.20.5.170:FF:000024">
    <property type="entry name" value="VHS domain-containing protein"/>
    <property type="match status" value="1"/>
</dbReference>
<dbReference type="PANTHER" id="PTHR47180">
    <property type="entry name" value="ADP-RIBOSYLATION FACTOR-BINDING PROTEIN GGA1-RELATED"/>
    <property type="match status" value="1"/>
</dbReference>
<dbReference type="InterPro" id="IPR008152">
    <property type="entry name" value="Clathrin_a/b/g-adaptin_app_Ig"/>
</dbReference>
<evidence type="ECO:0000313" key="14">
    <source>
        <dbReference type="EMBL" id="KIW69742.1"/>
    </source>
</evidence>
<feature type="coiled-coil region" evidence="9">
    <location>
        <begin position="238"/>
        <end position="265"/>
    </location>
</feature>
<evidence type="ECO:0000256" key="9">
    <source>
        <dbReference type="SAM" id="Coils"/>
    </source>
</evidence>
<dbReference type="FunFam" id="1.20.58.160:FF:000003">
    <property type="entry name" value="VHS domain protein"/>
    <property type="match status" value="1"/>
</dbReference>
<dbReference type="Pfam" id="PF18308">
    <property type="entry name" value="GGA_N-GAT"/>
    <property type="match status" value="1"/>
</dbReference>
<dbReference type="InterPro" id="IPR013041">
    <property type="entry name" value="Clathrin_app_Ig-like_sf"/>
</dbReference>
<dbReference type="InterPro" id="IPR002014">
    <property type="entry name" value="VHS_dom"/>
</dbReference>
<keyword evidence="5" id="KW-0333">Golgi apparatus</keyword>
<feature type="domain" description="GAT" evidence="13">
    <location>
        <begin position="197"/>
        <end position="324"/>
    </location>
</feature>
<dbReference type="SMART" id="SM00809">
    <property type="entry name" value="Alpha_adaptinC2"/>
    <property type="match status" value="1"/>
</dbReference>
<keyword evidence="4" id="KW-0653">Protein transport</keyword>
<evidence type="ECO:0000256" key="2">
    <source>
        <dbReference type="ARBA" id="ARBA00011446"/>
    </source>
</evidence>
<dbReference type="Pfam" id="PF03127">
    <property type="entry name" value="GAT"/>
    <property type="match status" value="1"/>
</dbReference>